<reference evidence="3 4" key="1">
    <citation type="journal article" date="2015" name="Biotechnol. Biofuels">
        <title>Enhanced degradation of softwood versus hardwood by the white-rot fungus Pycnoporus coccineus.</title>
        <authorList>
            <person name="Couturier M."/>
            <person name="Navarro D."/>
            <person name="Chevret D."/>
            <person name="Henrissat B."/>
            <person name="Piumi F."/>
            <person name="Ruiz-Duenas F.J."/>
            <person name="Martinez A.T."/>
            <person name="Grigoriev I.V."/>
            <person name="Riley R."/>
            <person name="Lipzen A."/>
            <person name="Berrin J.G."/>
            <person name="Master E.R."/>
            <person name="Rosso M.N."/>
        </authorList>
    </citation>
    <scope>NUCLEOTIDE SEQUENCE [LARGE SCALE GENOMIC DNA]</scope>
    <source>
        <strain evidence="3 4">BRFM310</strain>
    </source>
</reference>
<keyword evidence="1" id="KW-0812">Transmembrane</keyword>
<protein>
    <submittedName>
        <fullName evidence="3">Uncharacterized protein</fullName>
    </submittedName>
</protein>
<proteinExistence type="predicted"/>
<evidence type="ECO:0000313" key="4">
    <source>
        <dbReference type="Proteomes" id="UP000193067"/>
    </source>
</evidence>
<evidence type="ECO:0000313" key="3">
    <source>
        <dbReference type="EMBL" id="OSC97038.1"/>
    </source>
</evidence>
<keyword evidence="1" id="KW-1133">Transmembrane helix</keyword>
<evidence type="ECO:0000256" key="1">
    <source>
        <dbReference type="SAM" id="Phobius"/>
    </source>
</evidence>
<feature type="transmembrane region" description="Helical" evidence="1">
    <location>
        <begin position="202"/>
        <end position="228"/>
    </location>
</feature>
<feature type="transmembrane region" description="Helical" evidence="1">
    <location>
        <begin position="158"/>
        <end position="182"/>
    </location>
</feature>
<feature type="signal peptide" evidence="2">
    <location>
        <begin position="1"/>
        <end position="19"/>
    </location>
</feature>
<feature type="chain" id="PRO_5012937631" evidence="2">
    <location>
        <begin position="20"/>
        <end position="234"/>
    </location>
</feature>
<dbReference type="AlphaFoldDB" id="A0A1Y2I7C3"/>
<name>A0A1Y2I7C3_TRAC3</name>
<gene>
    <name evidence="3" type="ORF">PYCCODRAFT_1202795</name>
</gene>
<organism evidence="3 4">
    <name type="scientific">Trametes coccinea (strain BRFM310)</name>
    <name type="common">Pycnoporus coccineus</name>
    <dbReference type="NCBI Taxonomy" id="1353009"/>
    <lineage>
        <taxon>Eukaryota</taxon>
        <taxon>Fungi</taxon>
        <taxon>Dikarya</taxon>
        <taxon>Basidiomycota</taxon>
        <taxon>Agaricomycotina</taxon>
        <taxon>Agaricomycetes</taxon>
        <taxon>Polyporales</taxon>
        <taxon>Polyporaceae</taxon>
        <taxon>Trametes</taxon>
    </lineage>
</organism>
<evidence type="ECO:0000256" key="2">
    <source>
        <dbReference type="SAM" id="SignalP"/>
    </source>
</evidence>
<dbReference type="Proteomes" id="UP000193067">
    <property type="component" value="Unassembled WGS sequence"/>
</dbReference>
<dbReference type="EMBL" id="KZ084159">
    <property type="protein sequence ID" value="OSC97038.1"/>
    <property type="molecule type" value="Genomic_DNA"/>
</dbReference>
<accession>A0A1Y2I7C3</accession>
<keyword evidence="4" id="KW-1185">Reference proteome</keyword>
<keyword evidence="2" id="KW-0732">Signal</keyword>
<sequence>MSELFGSLVCVVCCCLTSAQRGVIIDGGASGPEVDWDNMGHDNSQPAIAQLDGSHFTNVENFLHIRDLKGMCRILIGTARPEYVWKEKWIPRVKHEALQCIDHSGNNHSTVLTMLSIAAAYAENTQPRWRVAVVRGSNVRVGTVTVVVSVEVAVKVRVLVAVSVSVSVDVMVLVLVTTGRVVDLKTRVKVLVEVVVEVDVTVLVLVTVIGSVLVVVVVLVVVLVTVSVSVSVTS</sequence>
<keyword evidence="1" id="KW-0472">Membrane</keyword>